<feature type="region of interest" description="Disordered" evidence="1">
    <location>
        <begin position="1"/>
        <end position="147"/>
    </location>
</feature>
<dbReference type="AlphaFoldDB" id="A0A8T2PVU8"/>
<feature type="compositionally biased region" description="Polar residues" evidence="1">
    <location>
        <begin position="108"/>
        <end position="126"/>
    </location>
</feature>
<protein>
    <submittedName>
        <fullName evidence="2">Uncharacterized protein</fullName>
    </submittedName>
</protein>
<sequence>MPRRTKNSHEDNASVDEDEEDLSDSEESVFSGLEDSGSDSDDDGDDEEGESEEEMPRENGESSSTMAWFPPLLSGRNHSGRPRRDGGARWDEMGQGGLLPTPPKARLLSSQTARHSRTTTWVQTPVTAGRESETAARQLPAPLVRSR</sequence>
<evidence type="ECO:0000313" key="2">
    <source>
        <dbReference type="EMBL" id="KAG9355414.1"/>
    </source>
</evidence>
<dbReference type="EMBL" id="JAFBMS010000001">
    <property type="protein sequence ID" value="KAG9355414.1"/>
    <property type="molecule type" value="Genomic_DNA"/>
</dbReference>
<keyword evidence="3" id="KW-1185">Reference proteome</keyword>
<feature type="compositionally biased region" description="Acidic residues" evidence="1">
    <location>
        <begin position="36"/>
        <end position="53"/>
    </location>
</feature>
<dbReference type="Proteomes" id="UP000824540">
    <property type="component" value="Unassembled WGS sequence"/>
</dbReference>
<proteinExistence type="predicted"/>
<organism evidence="2 3">
    <name type="scientific">Albula glossodonta</name>
    <name type="common">roundjaw bonefish</name>
    <dbReference type="NCBI Taxonomy" id="121402"/>
    <lineage>
        <taxon>Eukaryota</taxon>
        <taxon>Metazoa</taxon>
        <taxon>Chordata</taxon>
        <taxon>Craniata</taxon>
        <taxon>Vertebrata</taxon>
        <taxon>Euteleostomi</taxon>
        <taxon>Actinopterygii</taxon>
        <taxon>Neopterygii</taxon>
        <taxon>Teleostei</taxon>
        <taxon>Albuliformes</taxon>
        <taxon>Albulidae</taxon>
        <taxon>Albula</taxon>
    </lineage>
</organism>
<name>A0A8T2PVU8_9TELE</name>
<accession>A0A8T2PVU8</accession>
<reference evidence="2" key="1">
    <citation type="thesis" date="2021" institute="BYU ScholarsArchive" country="Provo, UT, USA">
        <title>Applications of and Algorithms for Genome Assembly and Genomic Analyses with an Emphasis on Marine Teleosts.</title>
        <authorList>
            <person name="Pickett B.D."/>
        </authorList>
    </citation>
    <scope>NUCLEOTIDE SEQUENCE</scope>
    <source>
        <strain evidence="2">HI-2016</strain>
    </source>
</reference>
<gene>
    <name evidence="2" type="ORF">JZ751_000252</name>
</gene>
<evidence type="ECO:0000313" key="3">
    <source>
        <dbReference type="Proteomes" id="UP000824540"/>
    </source>
</evidence>
<evidence type="ECO:0000256" key="1">
    <source>
        <dbReference type="SAM" id="MobiDB-lite"/>
    </source>
</evidence>
<feature type="compositionally biased region" description="Acidic residues" evidence="1">
    <location>
        <begin position="13"/>
        <end position="27"/>
    </location>
</feature>
<feature type="compositionally biased region" description="Basic and acidic residues" evidence="1">
    <location>
        <begin position="82"/>
        <end position="92"/>
    </location>
</feature>
<comment type="caution">
    <text evidence="2">The sequence shown here is derived from an EMBL/GenBank/DDBJ whole genome shotgun (WGS) entry which is preliminary data.</text>
</comment>